<feature type="transmembrane region" description="Helical" evidence="10">
    <location>
        <begin position="266"/>
        <end position="285"/>
    </location>
</feature>
<evidence type="ECO:0000256" key="2">
    <source>
        <dbReference type="ARBA" id="ARBA00006214"/>
    </source>
</evidence>
<accession>A0A401UF62</accession>
<dbReference type="GO" id="GO:0016020">
    <property type="term" value="C:membrane"/>
    <property type="evidence" value="ECO:0007669"/>
    <property type="project" value="UniProtKB-SubCell"/>
</dbReference>
<feature type="transmembrane region" description="Helical" evidence="10">
    <location>
        <begin position="129"/>
        <end position="148"/>
    </location>
</feature>
<evidence type="ECO:0000256" key="9">
    <source>
        <dbReference type="ARBA" id="ARBA00023284"/>
    </source>
</evidence>
<dbReference type="GO" id="GO:0016491">
    <property type="term" value="F:oxidoreductase activity"/>
    <property type="evidence" value="ECO:0007669"/>
    <property type="project" value="UniProtKB-KW"/>
</dbReference>
<keyword evidence="6" id="KW-0560">Oxidoreductase</keyword>
<evidence type="ECO:0000256" key="10">
    <source>
        <dbReference type="SAM" id="Phobius"/>
    </source>
</evidence>
<evidence type="ECO:0000256" key="7">
    <source>
        <dbReference type="ARBA" id="ARBA00023136"/>
    </source>
</evidence>
<comment type="caution">
    <text evidence="13">The sequence shown here is derived from an EMBL/GenBank/DDBJ whole genome shotgun (WGS) entry which is preliminary data.</text>
</comment>
<name>A0A401UF62_9BACT</name>
<feature type="transmembrane region" description="Helical" evidence="10">
    <location>
        <begin position="239"/>
        <end position="259"/>
    </location>
</feature>
<dbReference type="Pfam" id="PF13462">
    <property type="entry name" value="Thioredoxin_4"/>
    <property type="match status" value="1"/>
</dbReference>
<keyword evidence="9" id="KW-0676">Redox-active center</keyword>
<dbReference type="SUPFAM" id="SSF52833">
    <property type="entry name" value="Thioredoxin-like"/>
    <property type="match status" value="1"/>
</dbReference>
<dbReference type="OrthoDB" id="1100563at2"/>
<dbReference type="InterPro" id="IPR012932">
    <property type="entry name" value="VKOR"/>
</dbReference>
<organism evidence="13 14">
    <name type="scientific">Chryseotalea sanaruensis</name>
    <dbReference type="NCBI Taxonomy" id="2482724"/>
    <lineage>
        <taxon>Bacteria</taxon>
        <taxon>Pseudomonadati</taxon>
        <taxon>Bacteroidota</taxon>
        <taxon>Cytophagia</taxon>
        <taxon>Cytophagales</taxon>
        <taxon>Chryseotaleaceae</taxon>
        <taxon>Chryseotalea</taxon>
    </lineage>
</organism>
<evidence type="ECO:0000256" key="4">
    <source>
        <dbReference type="ARBA" id="ARBA00022719"/>
    </source>
</evidence>
<proteinExistence type="inferred from homology"/>
<evidence type="ECO:0000256" key="3">
    <source>
        <dbReference type="ARBA" id="ARBA00022692"/>
    </source>
</evidence>
<feature type="transmembrane region" description="Helical" evidence="10">
    <location>
        <begin position="297"/>
        <end position="316"/>
    </location>
</feature>
<reference evidence="13 14" key="1">
    <citation type="submission" date="2018-11" db="EMBL/GenBank/DDBJ databases">
        <title>Chryseotalea sanarue gen. nov., sp., nov., a member of the family Cytophagaceae, isolated from a brackish lake in Hamamatsu Japan.</title>
        <authorList>
            <person name="Maejima Y."/>
            <person name="Iino T."/>
            <person name="Muraguchi Y."/>
            <person name="Fukuda K."/>
            <person name="Ohkuma M."/>
            <person name="Moriuchi R."/>
            <person name="Dohra H."/>
            <person name="Kimbara K."/>
            <person name="Shintani M."/>
        </authorList>
    </citation>
    <scope>NUCLEOTIDE SEQUENCE [LARGE SCALE GENOMIC DNA]</scope>
    <source>
        <strain evidence="13 14">Ys</strain>
    </source>
</reference>
<evidence type="ECO:0000259" key="11">
    <source>
        <dbReference type="Pfam" id="PF07884"/>
    </source>
</evidence>
<evidence type="ECO:0000256" key="1">
    <source>
        <dbReference type="ARBA" id="ARBA00004141"/>
    </source>
</evidence>
<keyword evidence="8" id="KW-1015">Disulfide bond</keyword>
<dbReference type="GO" id="GO:0048038">
    <property type="term" value="F:quinone binding"/>
    <property type="evidence" value="ECO:0007669"/>
    <property type="project" value="UniProtKB-KW"/>
</dbReference>
<feature type="transmembrane region" description="Helical" evidence="10">
    <location>
        <begin position="154"/>
        <end position="175"/>
    </location>
</feature>
<evidence type="ECO:0000256" key="5">
    <source>
        <dbReference type="ARBA" id="ARBA00022989"/>
    </source>
</evidence>
<keyword evidence="4" id="KW-0874">Quinone</keyword>
<dbReference type="InterPro" id="IPR012336">
    <property type="entry name" value="Thioredoxin-like_fold"/>
</dbReference>
<evidence type="ECO:0000313" key="14">
    <source>
        <dbReference type="Proteomes" id="UP000288227"/>
    </source>
</evidence>
<dbReference type="CDD" id="cd12921">
    <property type="entry name" value="VKOR_4"/>
    <property type="match status" value="1"/>
</dbReference>
<feature type="domain" description="Thioredoxin-like fold" evidence="12">
    <location>
        <begin position="359"/>
        <end position="509"/>
    </location>
</feature>
<evidence type="ECO:0000256" key="6">
    <source>
        <dbReference type="ARBA" id="ARBA00023002"/>
    </source>
</evidence>
<protein>
    <recommendedName>
        <fullName evidence="15">Vitamin K epoxide reductase domain-containing protein</fullName>
    </recommendedName>
</protein>
<dbReference type="Gene3D" id="1.20.1440.130">
    <property type="entry name" value="VKOR domain"/>
    <property type="match status" value="1"/>
</dbReference>
<evidence type="ECO:0008006" key="15">
    <source>
        <dbReference type="Google" id="ProtNLM"/>
    </source>
</evidence>
<keyword evidence="14" id="KW-1185">Reference proteome</keyword>
<feature type="transmembrane region" description="Helical" evidence="10">
    <location>
        <begin position="206"/>
        <end position="227"/>
    </location>
</feature>
<sequence>MEHDLTQEVYRLLKQLGTHLDKRYIKERLVSHPDFPSAFCITSLLDELSISNNAIELNLDDLQSLNGPALAFVDGKSFYFIKDIALPEKSIPNFSDRWNGIVILAQKESQSFKSDELQKIEQQRTLKNTWMILLAVTLISLAIILLYNTAPKNIYLFGLSAVGAFLSWQAVLVELGKTSDFSIKICRESNSLSCKSVIQEFKPLPFNIHISDISMFFFLGIINLVIIKEGREWEDITNTIIQLLCYVSSVPLIISIYYQQFIVKKWCALCISISICLCLMILLAITFESQTKVNLNGMFLSIMCIFLLPGIIWMNLRPLIEERNDTLTKNLLLKRFKRNPDLFKMRLLNQNKEVCHSFPTDLQIGNSKAPCQVVAVISPVCGPCSEAFDILKKLKLRYTEQIGITIRFALGNQYKSKMIILKAMLSYALSKDGFMNSPKDIETMLDTWYQNTDVDKFIMKYPSAENKALISYISEVQKWIKNSSIYYTPTIIINGYRLHDPYTFDDLLEFGGLCLEIFSSEVDKDSDDQTNC</sequence>
<dbReference type="EMBL" id="BHXQ01000008">
    <property type="protein sequence ID" value="GCC53512.1"/>
    <property type="molecule type" value="Genomic_DNA"/>
</dbReference>
<dbReference type="InterPro" id="IPR036249">
    <property type="entry name" value="Thioredoxin-like_sf"/>
</dbReference>
<keyword evidence="5 10" id="KW-1133">Transmembrane helix</keyword>
<dbReference type="Pfam" id="PF07884">
    <property type="entry name" value="VKOR"/>
    <property type="match status" value="1"/>
</dbReference>
<keyword evidence="7 10" id="KW-0472">Membrane</keyword>
<gene>
    <name evidence="13" type="ORF">SanaruYs_37570</name>
</gene>
<dbReference type="InterPro" id="IPR038354">
    <property type="entry name" value="VKOR_sf"/>
</dbReference>
<dbReference type="RefSeq" id="WP_127124162.1">
    <property type="nucleotide sequence ID" value="NZ_BHXQ01000008.1"/>
</dbReference>
<evidence type="ECO:0000313" key="13">
    <source>
        <dbReference type="EMBL" id="GCC53512.1"/>
    </source>
</evidence>
<comment type="similarity">
    <text evidence="2">Belongs to the VKOR family.</text>
</comment>
<dbReference type="Proteomes" id="UP000288227">
    <property type="component" value="Unassembled WGS sequence"/>
</dbReference>
<evidence type="ECO:0000256" key="8">
    <source>
        <dbReference type="ARBA" id="ARBA00023157"/>
    </source>
</evidence>
<evidence type="ECO:0000259" key="12">
    <source>
        <dbReference type="Pfam" id="PF13462"/>
    </source>
</evidence>
<dbReference type="AlphaFoldDB" id="A0A401UF62"/>
<keyword evidence="3 10" id="KW-0812">Transmembrane</keyword>
<comment type="subcellular location">
    <subcellularLocation>
        <location evidence="1">Membrane</location>
        <topology evidence="1">Multi-pass membrane protein</topology>
    </subcellularLocation>
</comment>
<dbReference type="Gene3D" id="3.40.30.10">
    <property type="entry name" value="Glutaredoxin"/>
    <property type="match status" value="1"/>
</dbReference>
<feature type="domain" description="Vitamin K epoxide reductase" evidence="11">
    <location>
        <begin position="156"/>
        <end position="284"/>
    </location>
</feature>